<keyword evidence="5 6" id="KW-0472">Membrane</keyword>
<dbReference type="InterPro" id="IPR059112">
    <property type="entry name" value="CysZ/EI24"/>
</dbReference>
<dbReference type="EMBL" id="LIAE01010665">
    <property type="protein sequence ID" value="PAV56956.1"/>
    <property type="molecule type" value="Genomic_DNA"/>
</dbReference>
<evidence type="ECO:0000256" key="6">
    <source>
        <dbReference type="SAM" id="Phobius"/>
    </source>
</evidence>
<sequence>MDIARVVICDFAFGFFDSIRGLAFLRELDKDDEYVTVNTTPARPVRTALQLRREAQGQNLRQAEPILRHRERVWKRILQCVGINLGLIVAVWLCSKIIGFIGSLFSKDMNNSDIGWYAEHISIFLFFAIYLILIKVIMALWFSDIAGACYRCLKIKEQQPIQFQRMLAEVLFSTVLYTAFSIQASLVSFLPLPQLSELISLIHYALFNSIYCFDYYWFHRNIPLQQRVNQVESFLPYFIGFGTPLTLATYFSGSSFLVNGCIYASLFPFFIISSYKAEWARSNADRLIPPIHIFTPSRLISDKIAIFLASYFTNQPVRQQMQTGRRE</sequence>
<evidence type="ECO:0000313" key="7">
    <source>
        <dbReference type="EMBL" id="PAV56956.1"/>
    </source>
</evidence>
<feature type="transmembrane region" description="Helical" evidence="6">
    <location>
        <begin position="170"/>
        <end position="192"/>
    </location>
</feature>
<dbReference type="PANTHER" id="PTHR21389:SF0">
    <property type="entry name" value="ETOPOSIDE-INDUCED PROTEIN 2.4 HOMOLOG"/>
    <property type="match status" value="1"/>
</dbReference>
<comment type="similarity">
    <text evidence="2">Belongs to the EI24 family.</text>
</comment>
<evidence type="ECO:0000256" key="4">
    <source>
        <dbReference type="ARBA" id="ARBA00022989"/>
    </source>
</evidence>
<evidence type="ECO:0000313" key="8">
    <source>
        <dbReference type="Proteomes" id="UP000218231"/>
    </source>
</evidence>
<feature type="transmembrane region" description="Helical" evidence="6">
    <location>
        <begin position="198"/>
        <end position="218"/>
    </location>
</feature>
<dbReference type="OrthoDB" id="266518at2759"/>
<evidence type="ECO:0000256" key="5">
    <source>
        <dbReference type="ARBA" id="ARBA00023136"/>
    </source>
</evidence>
<name>A0A2A2J599_9BILA</name>
<dbReference type="Pfam" id="PF07264">
    <property type="entry name" value="EI24"/>
    <property type="match status" value="1"/>
</dbReference>
<organism evidence="7 8">
    <name type="scientific">Diploscapter pachys</name>
    <dbReference type="NCBI Taxonomy" id="2018661"/>
    <lineage>
        <taxon>Eukaryota</taxon>
        <taxon>Metazoa</taxon>
        <taxon>Ecdysozoa</taxon>
        <taxon>Nematoda</taxon>
        <taxon>Chromadorea</taxon>
        <taxon>Rhabditida</taxon>
        <taxon>Rhabditina</taxon>
        <taxon>Rhabditomorpha</taxon>
        <taxon>Rhabditoidea</taxon>
        <taxon>Rhabditidae</taxon>
        <taxon>Diploscapter</taxon>
    </lineage>
</organism>
<feature type="transmembrane region" description="Helical" evidence="6">
    <location>
        <begin position="234"/>
        <end position="251"/>
    </location>
</feature>
<dbReference type="GO" id="GO:0005783">
    <property type="term" value="C:endoplasmic reticulum"/>
    <property type="evidence" value="ECO:0007669"/>
    <property type="project" value="TreeGrafter"/>
</dbReference>
<dbReference type="STRING" id="2018661.A0A2A2J599"/>
<feature type="transmembrane region" description="Helical" evidence="6">
    <location>
        <begin position="121"/>
        <end position="150"/>
    </location>
</feature>
<dbReference type="GO" id="GO:0016236">
    <property type="term" value="P:macroautophagy"/>
    <property type="evidence" value="ECO:0007669"/>
    <property type="project" value="TreeGrafter"/>
</dbReference>
<evidence type="ECO:0000256" key="1">
    <source>
        <dbReference type="ARBA" id="ARBA00004141"/>
    </source>
</evidence>
<proteinExistence type="inferred from homology"/>
<reference evidence="7 8" key="1">
    <citation type="journal article" date="2017" name="Curr. Biol.">
        <title>Genome architecture and evolution of a unichromosomal asexual nematode.</title>
        <authorList>
            <person name="Fradin H."/>
            <person name="Zegar C."/>
            <person name="Gutwein M."/>
            <person name="Lucas J."/>
            <person name="Kovtun M."/>
            <person name="Corcoran D."/>
            <person name="Baugh L.R."/>
            <person name="Kiontke K."/>
            <person name="Gunsalus K."/>
            <person name="Fitch D.H."/>
            <person name="Piano F."/>
        </authorList>
    </citation>
    <scope>NUCLEOTIDE SEQUENCE [LARGE SCALE GENOMIC DNA]</scope>
    <source>
        <strain evidence="7">PF1309</strain>
    </source>
</reference>
<feature type="transmembrane region" description="Helical" evidence="6">
    <location>
        <begin position="257"/>
        <end position="277"/>
    </location>
</feature>
<evidence type="ECO:0000256" key="3">
    <source>
        <dbReference type="ARBA" id="ARBA00022692"/>
    </source>
</evidence>
<gene>
    <name evidence="7" type="ORF">WR25_04074</name>
</gene>
<evidence type="ECO:0008006" key="9">
    <source>
        <dbReference type="Google" id="ProtNLM"/>
    </source>
</evidence>
<feature type="transmembrane region" description="Helical" evidence="6">
    <location>
        <begin position="77"/>
        <end position="101"/>
    </location>
</feature>
<dbReference type="PANTHER" id="PTHR21389">
    <property type="entry name" value="P53 INDUCED PROTEIN"/>
    <property type="match status" value="1"/>
</dbReference>
<evidence type="ECO:0000256" key="2">
    <source>
        <dbReference type="ARBA" id="ARBA00010970"/>
    </source>
</evidence>
<comment type="subcellular location">
    <subcellularLocation>
        <location evidence="1">Membrane</location>
        <topology evidence="1">Multi-pass membrane protein</topology>
    </subcellularLocation>
</comment>
<keyword evidence="8" id="KW-1185">Reference proteome</keyword>
<dbReference type="Proteomes" id="UP000218231">
    <property type="component" value="Unassembled WGS sequence"/>
</dbReference>
<comment type="caution">
    <text evidence="7">The sequence shown here is derived from an EMBL/GenBank/DDBJ whole genome shotgun (WGS) entry which is preliminary data.</text>
</comment>
<dbReference type="GO" id="GO:0016020">
    <property type="term" value="C:membrane"/>
    <property type="evidence" value="ECO:0007669"/>
    <property type="project" value="UniProtKB-SubCell"/>
</dbReference>
<protein>
    <recommendedName>
        <fullName evidence="9">Etoposide-induced protein 2.4 homolog</fullName>
    </recommendedName>
</protein>
<keyword evidence="4 6" id="KW-1133">Transmembrane helix</keyword>
<dbReference type="AlphaFoldDB" id="A0A2A2J599"/>
<accession>A0A2A2J599</accession>
<keyword evidence="3 6" id="KW-0812">Transmembrane</keyword>